<reference evidence="1" key="2">
    <citation type="submission" date="2021-10" db="EMBL/GenBank/DDBJ databases">
        <authorList>
            <person name="Piombo E."/>
        </authorList>
    </citation>
    <scope>NUCLEOTIDE SEQUENCE</scope>
</reference>
<dbReference type="Proteomes" id="UP000836387">
    <property type="component" value="Unassembled WGS sequence"/>
</dbReference>
<dbReference type="EMBL" id="CADEHS020000001">
    <property type="protein sequence ID" value="CAG9936661.1"/>
    <property type="molecule type" value="Genomic_DNA"/>
</dbReference>
<evidence type="ECO:0000313" key="1">
    <source>
        <dbReference type="EMBL" id="CAG9936661.1"/>
    </source>
</evidence>
<reference evidence="1" key="1">
    <citation type="submission" date="2020-04" db="EMBL/GenBank/DDBJ databases">
        <authorList>
            <person name="Broberg M."/>
        </authorList>
    </citation>
    <scope>NUCLEOTIDE SEQUENCE</scope>
</reference>
<evidence type="ECO:0000313" key="2">
    <source>
        <dbReference type="Proteomes" id="UP000836387"/>
    </source>
</evidence>
<comment type="caution">
    <text evidence="1">The sequence shown here is derived from an EMBL/GenBank/DDBJ whole genome shotgun (WGS) entry which is preliminary data.</text>
</comment>
<protein>
    <submittedName>
        <fullName evidence="1">Uncharacterized protein</fullName>
    </submittedName>
</protein>
<sequence>MANNVTDQPNGTAAHGISENDTLSFSYGYESISGSQSLLTYKSHSLAVQVGTAPGVSNAVPCAANVAEEFTIGEGAA</sequence>
<keyword evidence="2" id="KW-1185">Reference proteome</keyword>
<proteinExistence type="predicted"/>
<gene>
    <name evidence="1" type="ORF">CRV2_00003841</name>
</gene>
<name>A0ACA9T7I4_BIOOC</name>
<organism evidence="1 2">
    <name type="scientific">Clonostachys rosea f. rosea IK726</name>
    <dbReference type="NCBI Taxonomy" id="1349383"/>
    <lineage>
        <taxon>Eukaryota</taxon>
        <taxon>Fungi</taxon>
        <taxon>Dikarya</taxon>
        <taxon>Ascomycota</taxon>
        <taxon>Pezizomycotina</taxon>
        <taxon>Sordariomycetes</taxon>
        <taxon>Hypocreomycetidae</taxon>
        <taxon>Hypocreales</taxon>
        <taxon>Bionectriaceae</taxon>
        <taxon>Clonostachys</taxon>
    </lineage>
</organism>
<accession>A0ACA9T7I4</accession>